<evidence type="ECO:0000313" key="2">
    <source>
        <dbReference type="Proteomes" id="UP000436088"/>
    </source>
</evidence>
<accession>A0A6A3CNG7</accession>
<dbReference type="Proteomes" id="UP000436088">
    <property type="component" value="Unassembled WGS sequence"/>
</dbReference>
<dbReference type="EMBL" id="VEPZ02000246">
    <property type="protein sequence ID" value="KAE8728891.1"/>
    <property type="molecule type" value="Genomic_DNA"/>
</dbReference>
<sequence>MRSLNVLDRCKGTQVYALNSTGGGGDVGEKLFHQLQDHLSVNSNQPKSIHNYQASNVTLTFVNETLLPYSLPVANLLEPQIEPSPKFVDFIETLADVHLRIERCPPFEKSGKQPAVDVHSKVVLAAWLRYERREDELVGTNSMNCWGRNIECPKATLIAGYNPEFIYDPCNCSKTPRGEIEDEECSTSGGYGESKREKINFTLNSISVECMKAAELYTRTRRVDSLDPQIIMDLLSFSNRFCCDNLKSACDSYLASLNFLRELPNSMHVPNVMKYFCGPDAKERLALVGHASFLLYFFLSQIAMEEDMKANTTVMLLESLAECAMENWQKQLAYHQLGVVMPERKEYKDAQSWFETACESGHIY</sequence>
<organism evidence="1 2">
    <name type="scientific">Hibiscus syriacus</name>
    <name type="common">Rose of Sharon</name>
    <dbReference type="NCBI Taxonomy" id="106335"/>
    <lineage>
        <taxon>Eukaryota</taxon>
        <taxon>Viridiplantae</taxon>
        <taxon>Streptophyta</taxon>
        <taxon>Embryophyta</taxon>
        <taxon>Tracheophyta</taxon>
        <taxon>Spermatophyta</taxon>
        <taxon>Magnoliopsida</taxon>
        <taxon>eudicotyledons</taxon>
        <taxon>Gunneridae</taxon>
        <taxon>Pentapetalae</taxon>
        <taxon>rosids</taxon>
        <taxon>malvids</taxon>
        <taxon>Malvales</taxon>
        <taxon>Malvaceae</taxon>
        <taxon>Malvoideae</taxon>
        <taxon>Hibiscus</taxon>
    </lineage>
</organism>
<dbReference type="PANTHER" id="PTHR44203">
    <property type="entry name" value="ETO1-RELATED"/>
    <property type="match status" value="1"/>
</dbReference>
<comment type="caution">
    <text evidence="1">The sequence shown here is derived from an EMBL/GenBank/DDBJ whole genome shotgun (WGS) entry which is preliminary data.</text>
</comment>
<dbReference type="GO" id="GO:0010105">
    <property type="term" value="P:negative regulation of ethylene-activated signaling pathway"/>
    <property type="evidence" value="ECO:0007669"/>
    <property type="project" value="InterPro"/>
</dbReference>
<reference evidence="1" key="1">
    <citation type="submission" date="2019-09" db="EMBL/GenBank/DDBJ databases">
        <title>Draft genome information of white flower Hibiscus syriacus.</title>
        <authorList>
            <person name="Kim Y.-M."/>
        </authorList>
    </citation>
    <scope>NUCLEOTIDE SEQUENCE [LARGE SCALE GENOMIC DNA]</scope>
    <source>
        <strain evidence="1">YM2019G1</strain>
    </source>
</reference>
<proteinExistence type="predicted"/>
<gene>
    <name evidence="1" type="ORF">F3Y22_tig00004046pilonHSYRG00099</name>
</gene>
<protein>
    <submittedName>
        <fullName evidence="1">Uncharacterized protein</fullName>
    </submittedName>
</protein>
<dbReference type="AlphaFoldDB" id="A0A6A3CNG7"/>
<name>A0A6A3CNG7_HIBSY</name>
<keyword evidence="2" id="KW-1185">Reference proteome</keyword>
<evidence type="ECO:0000313" key="1">
    <source>
        <dbReference type="EMBL" id="KAE8728891.1"/>
    </source>
</evidence>
<dbReference type="InterPro" id="IPR044631">
    <property type="entry name" value="ETO1-like"/>
</dbReference>
<dbReference type="PANTHER" id="PTHR44203:SF8">
    <property type="entry name" value="ETHYLENE-OVERPRODUCTION PROTEIN 1"/>
    <property type="match status" value="1"/>
</dbReference>